<dbReference type="Proteomes" id="UP000008064">
    <property type="component" value="Unassembled WGS sequence"/>
</dbReference>
<dbReference type="HOGENOM" id="CLU_3088755_0_0_1"/>
<organism>
    <name type="scientific">Serpula lacrymans var. lacrymans (strain S7.9)</name>
    <name type="common">Dry rot fungus</name>
    <dbReference type="NCBI Taxonomy" id="578457"/>
    <lineage>
        <taxon>Eukaryota</taxon>
        <taxon>Fungi</taxon>
        <taxon>Dikarya</taxon>
        <taxon>Basidiomycota</taxon>
        <taxon>Agaricomycotina</taxon>
        <taxon>Agaricomycetes</taxon>
        <taxon>Agaricomycetidae</taxon>
        <taxon>Boletales</taxon>
        <taxon>Coniophorineae</taxon>
        <taxon>Serpulaceae</taxon>
        <taxon>Serpula</taxon>
    </lineage>
</organism>
<dbReference type="RefSeq" id="XP_007318419.1">
    <property type="nucleotide sequence ID" value="XM_007318357.1"/>
</dbReference>
<dbReference type="EMBL" id="GL945434">
    <property type="protein sequence ID" value="EGO24400.1"/>
    <property type="molecule type" value="Genomic_DNA"/>
</dbReference>
<accession>F8NWP8</accession>
<dbReference type="GeneID" id="18811397"/>
<reference evidence="1" key="1">
    <citation type="submission" date="2011-04" db="EMBL/GenBank/DDBJ databases">
        <title>Evolution of plant cell wall degrading machinery underlies the functional diversity of forest fungi.</title>
        <authorList>
            <consortium name="US DOE Joint Genome Institute (JGI-PGF)"/>
            <person name="Eastwood D.C."/>
            <person name="Floudas D."/>
            <person name="Binder M."/>
            <person name="Majcherczyk A."/>
            <person name="Schneider P."/>
            <person name="Aerts A."/>
            <person name="Asiegbu F.O."/>
            <person name="Baker S.E."/>
            <person name="Barry K."/>
            <person name="Bendiksby M."/>
            <person name="Blumentritt M."/>
            <person name="Coutinho P.M."/>
            <person name="Cullen D."/>
            <person name="Cullen D."/>
            <person name="Gathman A."/>
            <person name="Goodell B."/>
            <person name="Henrissat B."/>
            <person name="Ihrmark K."/>
            <person name="Kauserud H."/>
            <person name="Kohler A."/>
            <person name="LaButti K."/>
            <person name="Lapidus A."/>
            <person name="Lavin J.L."/>
            <person name="Lee Y.-H."/>
            <person name="Lindquist E."/>
            <person name="Lilly W."/>
            <person name="Lucas S."/>
            <person name="Morin E."/>
            <person name="Murat C."/>
            <person name="Oguiza J.A."/>
            <person name="Park J."/>
            <person name="Pisabarro A.G."/>
            <person name="Riley R."/>
            <person name="Rosling A."/>
            <person name="Salamov A."/>
            <person name="Schmidt O."/>
            <person name="Schmutz J."/>
            <person name="Skrede I."/>
            <person name="Stenlid J."/>
            <person name="Wiebenga A."/>
            <person name="Xie X."/>
            <person name="Kues U."/>
            <person name="Hibbett D.S."/>
            <person name="Hoffmeister D."/>
            <person name="Hogberg N."/>
            <person name="Martin F."/>
            <person name="Grigoriev I.V."/>
            <person name="Watkinson S.C."/>
        </authorList>
    </citation>
    <scope>NUCLEOTIDE SEQUENCE</scope>
    <source>
        <strain evidence="1">S7.9</strain>
    </source>
</reference>
<gene>
    <name evidence="1" type="ORF">SERLADRAFT_389543</name>
</gene>
<sequence length="52" mass="6003">MDTSNCQYRQVQRKTRLLIISPPRLRPYTQDHAANEGLYLSVLPTSFLVHAC</sequence>
<dbReference type="AlphaFoldDB" id="F8NWP8"/>
<name>F8NWP8_SERL9</name>
<protein>
    <submittedName>
        <fullName evidence="1">Uncharacterized protein</fullName>
    </submittedName>
</protein>
<dbReference type="KEGG" id="sla:SERLADRAFT_389543"/>
<evidence type="ECO:0000313" key="1">
    <source>
        <dbReference type="EMBL" id="EGO24400.1"/>
    </source>
</evidence>
<proteinExistence type="predicted"/>